<evidence type="ECO:0000256" key="1">
    <source>
        <dbReference type="ARBA" id="ARBA00004123"/>
    </source>
</evidence>
<keyword evidence="5" id="KW-0227">DNA damage</keyword>
<evidence type="ECO:0000256" key="13">
    <source>
        <dbReference type="ARBA" id="ARBA00023235"/>
    </source>
</evidence>
<keyword evidence="4" id="KW-0547">Nucleotide-binding</keyword>
<evidence type="ECO:0000256" key="5">
    <source>
        <dbReference type="ARBA" id="ARBA00022763"/>
    </source>
</evidence>
<dbReference type="AlphaFoldDB" id="A0A7S2RVG0"/>
<feature type="domain" description="Helicase ATP-binding" evidence="18">
    <location>
        <begin position="9"/>
        <end position="396"/>
    </location>
</feature>
<feature type="region of interest" description="Disordered" evidence="17">
    <location>
        <begin position="152"/>
        <end position="179"/>
    </location>
</feature>
<accession>A0A7S2RVG0</accession>
<keyword evidence="2" id="KW-0004">4Fe-4S</keyword>
<dbReference type="GO" id="GO:0005524">
    <property type="term" value="F:ATP binding"/>
    <property type="evidence" value="ECO:0007669"/>
    <property type="project" value="UniProtKB-KW"/>
</dbReference>
<dbReference type="InterPro" id="IPR002464">
    <property type="entry name" value="DNA/RNA_helicase_DEAH_CS"/>
</dbReference>
<evidence type="ECO:0000256" key="8">
    <source>
        <dbReference type="ARBA" id="ARBA00022840"/>
    </source>
</evidence>
<keyword evidence="12" id="KW-0234">DNA repair</keyword>
<evidence type="ECO:0000256" key="9">
    <source>
        <dbReference type="ARBA" id="ARBA00023004"/>
    </source>
</evidence>
<evidence type="ECO:0000256" key="7">
    <source>
        <dbReference type="ARBA" id="ARBA00022806"/>
    </source>
</evidence>
<dbReference type="InterPro" id="IPR006555">
    <property type="entry name" value="ATP-dep_Helicase_C"/>
</dbReference>
<evidence type="ECO:0000259" key="18">
    <source>
        <dbReference type="PROSITE" id="PS51193"/>
    </source>
</evidence>
<dbReference type="PANTHER" id="PTHR11472:SF47">
    <property type="entry name" value="FANCONI ANEMIA GROUP J PROTEIN"/>
    <property type="match status" value="1"/>
</dbReference>
<dbReference type="SMART" id="SM00488">
    <property type="entry name" value="DEXDc2"/>
    <property type="match status" value="1"/>
</dbReference>
<dbReference type="SUPFAM" id="SSF52540">
    <property type="entry name" value="P-loop containing nucleoside triphosphate hydrolases"/>
    <property type="match status" value="2"/>
</dbReference>
<keyword evidence="10" id="KW-0411">Iron-sulfur</keyword>
<evidence type="ECO:0000256" key="3">
    <source>
        <dbReference type="ARBA" id="ARBA00022723"/>
    </source>
</evidence>
<evidence type="ECO:0000256" key="2">
    <source>
        <dbReference type="ARBA" id="ARBA00022485"/>
    </source>
</evidence>
<feature type="region of interest" description="Disordered" evidence="17">
    <location>
        <begin position="87"/>
        <end position="139"/>
    </location>
</feature>
<dbReference type="GO" id="GO:0003678">
    <property type="term" value="F:DNA helicase activity"/>
    <property type="evidence" value="ECO:0007669"/>
    <property type="project" value="InterPro"/>
</dbReference>
<name>A0A7S2RVG0_9STRA</name>
<gene>
    <name evidence="19" type="ORF">QSP1433_LOCUS7417</name>
</gene>
<comment type="subcellular location">
    <subcellularLocation>
        <location evidence="1">Nucleus</location>
    </subcellularLocation>
</comment>
<dbReference type="Gene3D" id="1.10.275.40">
    <property type="match status" value="1"/>
</dbReference>
<evidence type="ECO:0000256" key="10">
    <source>
        <dbReference type="ARBA" id="ARBA00023014"/>
    </source>
</evidence>
<reference evidence="19" key="1">
    <citation type="submission" date="2021-01" db="EMBL/GenBank/DDBJ databases">
        <authorList>
            <person name="Corre E."/>
            <person name="Pelletier E."/>
            <person name="Niang G."/>
            <person name="Scheremetjew M."/>
            <person name="Finn R."/>
            <person name="Kale V."/>
            <person name="Holt S."/>
            <person name="Cochrane G."/>
            <person name="Meng A."/>
            <person name="Brown T."/>
            <person name="Cohen L."/>
        </authorList>
    </citation>
    <scope>NUCLEOTIDE SEQUENCE</scope>
    <source>
        <strain evidence="19">NY070348D</strain>
    </source>
</reference>
<dbReference type="GO" id="GO:0051539">
    <property type="term" value="F:4 iron, 4 sulfur cluster binding"/>
    <property type="evidence" value="ECO:0007669"/>
    <property type="project" value="UniProtKB-KW"/>
</dbReference>
<dbReference type="GO" id="GO:0003677">
    <property type="term" value="F:DNA binding"/>
    <property type="evidence" value="ECO:0007669"/>
    <property type="project" value="UniProtKB-KW"/>
</dbReference>
<dbReference type="PROSITE" id="PS00690">
    <property type="entry name" value="DEAH_ATP_HELICASE"/>
    <property type="match status" value="1"/>
</dbReference>
<dbReference type="InterPro" id="IPR045028">
    <property type="entry name" value="DinG/Rad3-like"/>
</dbReference>
<keyword evidence="11" id="KW-0238">DNA-binding</keyword>
<evidence type="ECO:0000256" key="14">
    <source>
        <dbReference type="ARBA" id="ARBA00023242"/>
    </source>
</evidence>
<keyword evidence="13" id="KW-0413">Isomerase</keyword>
<evidence type="ECO:0000256" key="16">
    <source>
        <dbReference type="ARBA" id="ARBA00073810"/>
    </source>
</evidence>
<dbReference type="FunFam" id="3.40.50.300:FF:000431">
    <property type="entry name" value="Regulator of telomere elongation helicase 1"/>
    <property type="match status" value="1"/>
</dbReference>
<evidence type="ECO:0000256" key="6">
    <source>
        <dbReference type="ARBA" id="ARBA00022801"/>
    </source>
</evidence>
<keyword evidence="3" id="KW-0479">Metal-binding</keyword>
<dbReference type="CDD" id="cd18788">
    <property type="entry name" value="SF2_C_XPD"/>
    <property type="match status" value="1"/>
</dbReference>
<keyword evidence="14" id="KW-0539">Nucleus</keyword>
<evidence type="ECO:0000256" key="15">
    <source>
        <dbReference type="ARBA" id="ARBA00049360"/>
    </source>
</evidence>
<dbReference type="GO" id="GO:0046872">
    <property type="term" value="F:metal ion binding"/>
    <property type="evidence" value="ECO:0007669"/>
    <property type="project" value="UniProtKB-KW"/>
</dbReference>
<dbReference type="Gene3D" id="1.10.30.20">
    <property type="entry name" value="Bacterial XPD DNA helicase, FeS cluster domain"/>
    <property type="match status" value="1"/>
</dbReference>
<sequence>MKTYKIASTDVFFPQGKRPFPQQFALMGKLLSALNCSENALLESPTGTGKTLALLSGVLSWQKYRYEEDVRLRAVLEEEEDALNQTLEEEKRKMREEEKRKEEERVQQKARSKYFMADNGSGDGNGEQGGPSFESDDDDDFCLLGPAKSNLTTAKRPVSKENEHPNMAKSAKPPKKVKRHRIKRETIFFASRTHSQISQLIQELKSCPEEVKRDVEMAVLASRNHYCINSQIVRSKKKFASASAKNEACRKRIGPGGVGCKYLVKKGANTKMVSDCSSKVWDIEDLVTMGKSSGSCPYFTAQQIAKEHANLIFCPYNYLLDPLVRQSMGIDAILDGSIIVIDEAHNVEGVCRDAASFETKLGVVSKMAANLDELASNGPDEKRLAYELLASIIKKLDDWIVVQQDGFGLGKERIYTGAEALVIFETHLGLTEETICEMRAQFTQASKLDKENEEFSFPSSVRQFVDALLVAIEFMVADGKRFAGDFSVVVRQSKKEDVEFCIWCLNPAVAFRSLAERCRSVILTSGTLSPINSFAWELGVPFKHCLEASHVINVKEQLWAGVVSTEIVAHRKVRLEATYQTKNASVFKDAIANSLKRFLHVIPHGSLAFFPSYSLMKACVERWKETGAWDSLIKEKPLILVEGDAQNSLDEQFASFRSQVEGDKKGALFLCVFRGKLSEGIDFADEAARGVFIIGIPYPSFADLNVQLKRKYQDKVKLSAGSSALSGREWYSQQAFRALNQAIGRCIRHKKDYGAIIFLDYRFTQIANQNCLSKWVRGSIVHLKHLDPAVESLASFFLRNSGKSMVSTPENTAACQNPTVEKVAEKASVSQKITAKLGSLADIFTTTKTLLSSVSDSKDSRPQVIDKNRCDSLIEAVVLNFDKCLSSCANEEEKRYVAGRIRDHVSKSV</sequence>
<dbReference type="EMBL" id="HBHK01011797">
    <property type="protein sequence ID" value="CAD9681746.1"/>
    <property type="molecule type" value="Transcribed_RNA"/>
</dbReference>
<keyword evidence="9" id="KW-0408">Iron</keyword>
<proteinExistence type="predicted"/>
<evidence type="ECO:0000256" key="11">
    <source>
        <dbReference type="ARBA" id="ARBA00023125"/>
    </source>
</evidence>
<dbReference type="SMART" id="SM00491">
    <property type="entry name" value="HELICc2"/>
    <property type="match status" value="1"/>
</dbReference>
<feature type="compositionally biased region" description="Basic and acidic residues" evidence="17">
    <location>
        <begin position="88"/>
        <end position="107"/>
    </location>
</feature>
<dbReference type="NCBIfam" id="TIGR00604">
    <property type="entry name" value="rad3"/>
    <property type="match status" value="1"/>
</dbReference>
<keyword evidence="7" id="KW-0347">Helicase</keyword>
<protein>
    <recommendedName>
        <fullName evidence="16">Regulator of telomere elongation helicase 1 homolog</fullName>
    </recommendedName>
</protein>
<dbReference type="PROSITE" id="PS51193">
    <property type="entry name" value="HELICASE_ATP_BIND_2"/>
    <property type="match status" value="1"/>
</dbReference>
<dbReference type="Pfam" id="PF13307">
    <property type="entry name" value="Helicase_C_2"/>
    <property type="match status" value="1"/>
</dbReference>
<evidence type="ECO:0000256" key="17">
    <source>
        <dbReference type="SAM" id="MobiDB-lite"/>
    </source>
</evidence>
<dbReference type="InterPro" id="IPR010614">
    <property type="entry name" value="RAD3-like_helicase_DEAD"/>
</dbReference>
<dbReference type="InterPro" id="IPR042493">
    <property type="entry name" value="XPD_DNA_FeS"/>
</dbReference>
<dbReference type="Gene3D" id="3.40.50.300">
    <property type="entry name" value="P-loop containing nucleotide triphosphate hydrolases"/>
    <property type="match status" value="3"/>
</dbReference>
<keyword evidence="6" id="KW-0378">Hydrolase</keyword>
<keyword evidence="8" id="KW-0067">ATP-binding</keyword>
<dbReference type="InterPro" id="IPR027417">
    <property type="entry name" value="P-loop_NTPase"/>
</dbReference>
<comment type="catalytic activity">
    <reaction evidence="15">
        <text>ATP + H2O = ADP + phosphate + H(+)</text>
        <dbReference type="Rhea" id="RHEA:13065"/>
        <dbReference type="ChEBI" id="CHEBI:15377"/>
        <dbReference type="ChEBI" id="CHEBI:15378"/>
        <dbReference type="ChEBI" id="CHEBI:30616"/>
        <dbReference type="ChEBI" id="CHEBI:43474"/>
        <dbReference type="ChEBI" id="CHEBI:456216"/>
    </reaction>
</comment>
<dbReference type="PANTHER" id="PTHR11472">
    <property type="entry name" value="DNA REPAIR DEAD HELICASE RAD3/XP-D SUBFAMILY MEMBER"/>
    <property type="match status" value="1"/>
</dbReference>
<dbReference type="InterPro" id="IPR013020">
    <property type="entry name" value="Rad3/Chl1-like"/>
</dbReference>
<dbReference type="GO" id="GO:1990918">
    <property type="term" value="P:double-strand break repair involved in meiotic recombination"/>
    <property type="evidence" value="ECO:0007669"/>
    <property type="project" value="TreeGrafter"/>
</dbReference>
<dbReference type="Pfam" id="PF06733">
    <property type="entry name" value="DEAD_2"/>
    <property type="match status" value="1"/>
</dbReference>
<organism evidence="19">
    <name type="scientific">Mucochytrium quahogii</name>
    <dbReference type="NCBI Taxonomy" id="96639"/>
    <lineage>
        <taxon>Eukaryota</taxon>
        <taxon>Sar</taxon>
        <taxon>Stramenopiles</taxon>
        <taxon>Bigyra</taxon>
        <taxon>Labyrinthulomycetes</taxon>
        <taxon>Thraustochytrida</taxon>
        <taxon>Thraustochytriidae</taxon>
        <taxon>Mucochytrium</taxon>
    </lineage>
</organism>
<dbReference type="InterPro" id="IPR006554">
    <property type="entry name" value="Helicase-like_DEXD_c2"/>
</dbReference>
<dbReference type="GO" id="GO:0016818">
    <property type="term" value="F:hydrolase activity, acting on acid anhydrides, in phosphorus-containing anhydrides"/>
    <property type="evidence" value="ECO:0007669"/>
    <property type="project" value="InterPro"/>
</dbReference>
<evidence type="ECO:0000256" key="4">
    <source>
        <dbReference type="ARBA" id="ARBA00022741"/>
    </source>
</evidence>
<dbReference type="InterPro" id="IPR014013">
    <property type="entry name" value="Helic_SF1/SF2_ATP-bd_DinG/Rad3"/>
</dbReference>
<evidence type="ECO:0000313" key="19">
    <source>
        <dbReference type="EMBL" id="CAD9681746.1"/>
    </source>
</evidence>
<dbReference type="GO" id="GO:0006289">
    <property type="term" value="P:nucleotide-excision repair"/>
    <property type="evidence" value="ECO:0007669"/>
    <property type="project" value="TreeGrafter"/>
</dbReference>
<evidence type="ECO:0000256" key="12">
    <source>
        <dbReference type="ARBA" id="ARBA00023204"/>
    </source>
</evidence>
<dbReference type="GO" id="GO:0005634">
    <property type="term" value="C:nucleus"/>
    <property type="evidence" value="ECO:0007669"/>
    <property type="project" value="UniProtKB-SubCell"/>
</dbReference>